<name>A0ABR2RB88_9ROSI</name>
<evidence type="ECO:0000313" key="1">
    <source>
        <dbReference type="EMBL" id="KAK9010100.1"/>
    </source>
</evidence>
<reference evidence="1 2" key="1">
    <citation type="journal article" date="2024" name="G3 (Bethesda)">
        <title>Genome assembly of Hibiscus sabdariffa L. provides insights into metabolisms of medicinal natural products.</title>
        <authorList>
            <person name="Kim T."/>
        </authorList>
    </citation>
    <scope>NUCLEOTIDE SEQUENCE [LARGE SCALE GENOMIC DNA]</scope>
    <source>
        <strain evidence="1">TK-2024</strain>
        <tissue evidence="1">Old leaves</tissue>
    </source>
</reference>
<proteinExistence type="predicted"/>
<organism evidence="1 2">
    <name type="scientific">Hibiscus sabdariffa</name>
    <name type="common">roselle</name>
    <dbReference type="NCBI Taxonomy" id="183260"/>
    <lineage>
        <taxon>Eukaryota</taxon>
        <taxon>Viridiplantae</taxon>
        <taxon>Streptophyta</taxon>
        <taxon>Embryophyta</taxon>
        <taxon>Tracheophyta</taxon>
        <taxon>Spermatophyta</taxon>
        <taxon>Magnoliopsida</taxon>
        <taxon>eudicotyledons</taxon>
        <taxon>Gunneridae</taxon>
        <taxon>Pentapetalae</taxon>
        <taxon>rosids</taxon>
        <taxon>malvids</taxon>
        <taxon>Malvales</taxon>
        <taxon>Malvaceae</taxon>
        <taxon>Malvoideae</taxon>
        <taxon>Hibiscus</taxon>
    </lineage>
</organism>
<dbReference type="EMBL" id="JBBPBN010000024">
    <property type="protein sequence ID" value="KAK9010100.1"/>
    <property type="molecule type" value="Genomic_DNA"/>
</dbReference>
<protein>
    <submittedName>
        <fullName evidence="1">Uncharacterized protein</fullName>
    </submittedName>
</protein>
<keyword evidence="2" id="KW-1185">Reference proteome</keyword>
<dbReference type="Proteomes" id="UP001396334">
    <property type="component" value="Unassembled WGS sequence"/>
</dbReference>
<sequence>MVLHDGTWNWVLLKQFVRPSVIPHLLSIPPHAPSAGRDRPTWADEWLFSNLKINRLHLGTHIPWRILFASLVWQLWKRRNSILFANIDMTNDALQRLSYSWASHFISSSPASASPTPPMRELVQWSGAG</sequence>
<gene>
    <name evidence="1" type="ORF">V6N11_036615</name>
</gene>
<comment type="caution">
    <text evidence="1">The sequence shown here is derived from an EMBL/GenBank/DDBJ whole genome shotgun (WGS) entry which is preliminary data.</text>
</comment>
<accession>A0ABR2RB88</accession>
<evidence type="ECO:0000313" key="2">
    <source>
        <dbReference type="Proteomes" id="UP001396334"/>
    </source>
</evidence>